<protein>
    <submittedName>
        <fullName evidence="2">Uncharacterized protein</fullName>
    </submittedName>
</protein>
<dbReference type="eggNOG" id="ENOG50301T3">
    <property type="taxonomic scope" value="Bacteria"/>
</dbReference>
<evidence type="ECO:0000313" key="3">
    <source>
        <dbReference type="Proteomes" id="UP000017396"/>
    </source>
</evidence>
<reference evidence="2 3" key="1">
    <citation type="journal article" date="2013" name="PLoS ONE">
        <title>Cultivation and Complete Genome Sequencing of Gloeobacter kilaueensis sp. nov., from a Lava Cave in Kilauea Caldera, Hawai'i.</title>
        <authorList>
            <person name="Saw J.H."/>
            <person name="Schatz M."/>
            <person name="Brown M.V."/>
            <person name="Kunkel D.D."/>
            <person name="Foster J.S."/>
            <person name="Shick H."/>
            <person name="Christensen S."/>
            <person name="Hou S."/>
            <person name="Wan X."/>
            <person name="Donachie S.P."/>
        </authorList>
    </citation>
    <scope>NUCLEOTIDE SEQUENCE [LARGE SCALE GENOMIC DNA]</scope>
    <source>
        <strain evidence="3">JS</strain>
    </source>
</reference>
<feature type="transmembrane region" description="Helical" evidence="1">
    <location>
        <begin position="23"/>
        <end position="43"/>
    </location>
</feature>
<keyword evidence="1" id="KW-1133">Transmembrane helix</keyword>
<organism evidence="2 3">
    <name type="scientific">Gloeobacter kilaueensis (strain ATCC BAA-2537 / CCAP 1431/1 / ULC 316 / JS1)</name>
    <dbReference type="NCBI Taxonomy" id="1183438"/>
    <lineage>
        <taxon>Bacteria</taxon>
        <taxon>Bacillati</taxon>
        <taxon>Cyanobacteriota</taxon>
        <taxon>Cyanophyceae</taxon>
        <taxon>Gloeobacterales</taxon>
        <taxon>Gloeobacteraceae</taxon>
        <taxon>Gloeobacter</taxon>
    </lineage>
</organism>
<gene>
    <name evidence="2" type="ORF">GKIL_0656</name>
</gene>
<dbReference type="EMBL" id="CP003587">
    <property type="protein sequence ID" value="AGY56902.1"/>
    <property type="molecule type" value="Genomic_DNA"/>
</dbReference>
<dbReference type="STRING" id="1183438.GKIL_0656"/>
<feature type="transmembrane region" description="Helical" evidence="1">
    <location>
        <begin position="84"/>
        <end position="105"/>
    </location>
</feature>
<keyword evidence="1" id="KW-0472">Membrane</keyword>
<dbReference type="KEGG" id="glj:GKIL_0656"/>
<sequence length="144" mass="16103">MYSGYQSVFLLQSVIDFFLDRLGLTPAVCAGFSLWALALYLVFIRFNQRLVDLLCSWLNDADRSLFSEQTLNRRPKGWEERNQLFASILSVLPSLGLGLGLFLVLNTTLGSSWAIASGLLIAIGAGVYQLGRQDAENSRRDRRP</sequence>
<keyword evidence="1" id="KW-0812">Transmembrane</keyword>
<dbReference type="AlphaFoldDB" id="U5QDA3"/>
<evidence type="ECO:0000256" key="1">
    <source>
        <dbReference type="SAM" id="Phobius"/>
    </source>
</evidence>
<name>U5QDA3_GLOK1</name>
<keyword evidence="3" id="KW-1185">Reference proteome</keyword>
<accession>U5QDA3</accession>
<feature type="transmembrane region" description="Helical" evidence="1">
    <location>
        <begin position="111"/>
        <end position="130"/>
    </location>
</feature>
<evidence type="ECO:0000313" key="2">
    <source>
        <dbReference type="EMBL" id="AGY56902.1"/>
    </source>
</evidence>
<dbReference type="Proteomes" id="UP000017396">
    <property type="component" value="Chromosome"/>
</dbReference>
<dbReference type="HOGENOM" id="CLU_155856_0_0_3"/>
<proteinExistence type="predicted"/>